<organism evidence="1 2">
    <name type="scientific">Molorchus minor</name>
    <dbReference type="NCBI Taxonomy" id="1323400"/>
    <lineage>
        <taxon>Eukaryota</taxon>
        <taxon>Metazoa</taxon>
        <taxon>Ecdysozoa</taxon>
        <taxon>Arthropoda</taxon>
        <taxon>Hexapoda</taxon>
        <taxon>Insecta</taxon>
        <taxon>Pterygota</taxon>
        <taxon>Neoptera</taxon>
        <taxon>Endopterygota</taxon>
        <taxon>Coleoptera</taxon>
        <taxon>Polyphaga</taxon>
        <taxon>Cucujiformia</taxon>
        <taxon>Chrysomeloidea</taxon>
        <taxon>Cerambycidae</taxon>
        <taxon>Lamiinae</taxon>
        <taxon>Monochamini</taxon>
        <taxon>Molorchus</taxon>
    </lineage>
</organism>
<proteinExistence type="predicted"/>
<reference evidence="1" key="1">
    <citation type="journal article" date="2023" name="Insect Mol. Biol.">
        <title>Genome sequencing provides insights into the evolution of gene families encoding plant cell wall-degrading enzymes in longhorned beetles.</title>
        <authorList>
            <person name="Shin N.R."/>
            <person name="Okamura Y."/>
            <person name="Kirsch R."/>
            <person name="Pauchet Y."/>
        </authorList>
    </citation>
    <scope>NUCLEOTIDE SEQUENCE</scope>
    <source>
        <strain evidence="1">MMC_N1</strain>
    </source>
</reference>
<accession>A0ABQ9K4X7</accession>
<sequence length="124" mass="13526">SPGKTVLTIRLIDVHELSKGQGKLSRSCPNNISINSHKKHGRWNEKMAETGQEEGKQNIRIEGALFDPLDVHWIYLCGLGYPLVVVAVADMGWLKPGKQDTQGPFYLTAAAPPSLVICAVCTSL</sequence>
<evidence type="ECO:0000313" key="2">
    <source>
        <dbReference type="Proteomes" id="UP001162164"/>
    </source>
</evidence>
<keyword evidence="2" id="KW-1185">Reference proteome</keyword>
<dbReference type="EMBL" id="JAPWTJ010000019">
    <property type="protein sequence ID" value="KAJ8985107.1"/>
    <property type="molecule type" value="Genomic_DNA"/>
</dbReference>
<name>A0ABQ9K4X7_9CUCU</name>
<evidence type="ECO:0000313" key="1">
    <source>
        <dbReference type="EMBL" id="KAJ8985107.1"/>
    </source>
</evidence>
<comment type="caution">
    <text evidence="1">The sequence shown here is derived from an EMBL/GenBank/DDBJ whole genome shotgun (WGS) entry which is preliminary data.</text>
</comment>
<protein>
    <submittedName>
        <fullName evidence="1">Uncharacterized protein</fullName>
    </submittedName>
</protein>
<dbReference type="Proteomes" id="UP001162164">
    <property type="component" value="Unassembled WGS sequence"/>
</dbReference>
<feature type="non-terminal residue" evidence="1">
    <location>
        <position position="1"/>
    </location>
</feature>
<gene>
    <name evidence="1" type="ORF">NQ317_012757</name>
</gene>